<name>R7WK67_9NOCA</name>
<gene>
    <name evidence="2" type="ORF">Rrhod_2950</name>
</gene>
<protein>
    <submittedName>
        <fullName evidence="2">Uncharacterized protein</fullName>
    </submittedName>
</protein>
<accession>R7WK67</accession>
<dbReference type="PATRIC" id="fig|1273125.3.peg.2807"/>
<organism evidence="2 3">
    <name type="scientific">Rhodococcus rhodnii LMG 5362</name>
    <dbReference type="NCBI Taxonomy" id="1273125"/>
    <lineage>
        <taxon>Bacteria</taxon>
        <taxon>Bacillati</taxon>
        <taxon>Actinomycetota</taxon>
        <taxon>Actinomycetes</taxon>
        <taxon>Mycobacteriales</taxon>
        <taxon>Nocardiaceae</taxon>
        <taxon>Rhodococcus</taxon>
    </lineage>
</organism>
<evidence type="ECO:0000313" key="2">
    <source>
        <dbReference type="EMBL" id="EOM75680.1"/>
    </source>
</evidence>
<dbReference type="EMBL" id="APMY01000091">
    <property type="protein sequence ID" value="EOM75680.1"/>
    <property type="molecule type" value="Genomic_DNA"/>
</dbReference>
<sequence length="38" mass="4072">MTSPAPRAASGVRGRARRISTRLSTGVEKLHTRPRVAA</sequence>
<proteinExistence type="predicted"/>
<comment type="caution">
    <text evidence="2">The sequence shown here is derived from an EMBL/GenBank/DDBJ whole genome shotgun (WGS) entry which is preliminary data.</text>
</comment>
<dbReference type="AlphaFoldDB" id="R7WK67"/>
<feature type="region of interest" description="Disordered" evidence="1">
    <location>
        <begin position="1"/>
        <end position="38"/>
    </location>
</feature>
<keyword evidence="3" id="KW-1185">Reference proteome</keyword>
<dbReference type="Proteomes" id="UP000013525">
    <property type="component" value="Unassembled WGS sequence"/>
</dbReference>
<evidence type="ECO:0000313" key="3">
    <source>
        <dbReference type="Proteomes" id="UP000013525"/>
    </source>
</evidence>
<feature type="compositionally biased region" description="Low complexity" evidence="1">
    <location>
        <begin position="1"/>
        <end position="13"/>
    </location>
</feature>
<reference evidence="2 3" key="1">
    <citation type="journal article" date="2013" name="Genome Announc.">
        <title>Draft Genome Sequence of Rhodococcus rhodnii Strain LMG5362, a Symbiont of Rhodnius prolixus (Hemiptera, Reduviidae, Triatominae), the Principle Vector of Trypanosoma cruzi.</title>
        <authorList>
            <person name="Pachebat J.A."/>
            <person name="van Keulen G."/>
            <person name="Whitten M.M."/>
            <person name="Girdwood S."/>
            <person name="Del Sol R."/>
            <person name="Dyson P.J."/>
            <person name="Facey P.D."/>
        </authorList>
    </citation>
    <scope>NUCLEOTIDE SEQUENCE [LARGE SCALE GENOMIC DNA]</scope>
    <source>
        <strain evidence="2 3">LMG 5362</strain>
    </source>
</reference>
<evidence type="ECO:0000256" key="1">
    <source>
        <dbReference type="SAM" id="MobiDB-lite"/>
    </source>
</evidence>